<dbReference type="Pfam" id="PF12680">
    <property type="entry name" value="SnoaL_2"/>
    <property type="match status" value="1"/>
</dbReference>
<dbReference type="AlphaFoldDB" id="A0A1E3V927"/>
<evidence type="ECO:0000259" key="1">
    <source>
        <dbReference type="Pfam" id="PF12680"/>
    </source>
</evidence>
<sequence>MSLNLPTPIADYIEANKRLDLEGMMKHFAPDAVFTDNGKDFVGQAAIRKMLKEEAIAVKAIFEPDTSREEDGDIVLEGPAHGEFPGSPLRFTYRFKMKGDAIKTLETTVWA</sequence>
<gene>
    <name evidence="2" type="ORF">A8M32_17905</name>
</gene>
<organism evidence="2 3">
    <name type="scientific">Sinorhizobium alkalisoli</name>
    <dbReference type="NCBI Taxonomy" id="1752398"/>
    <lineage>
        <taxon>Bacteria</taxon>
        <taxon>Pseudomonadati</taxon>
        <taxon>Pseudomonadota</taxon>
        <taxon>Alphaproteobacteria</taxon>
        <taxon>Hyphomicrobiales</taxon>
        <taxon>Rhizobiaceae</taxon>
        <taxon>Sinorhizobium/Ensifer group</taxon>
        <taxon>Sinorhizobium</taxon>
    </lineage>
</organism>
<reference evidence="3" key="1">
    <citation type="submission" date="2016-05" db="EMBL/GenBank/DDBJ databases">
        <authorList>
            <person name="Li Y."/>
        </authorList>
    </citation>
    <scope>NUCLEOTIDE SEQUENCE [LARGE SCALE GENOMIC DNA]</scope>
    <source>
        <strain evidence="3">YIC4027</strain>
    </source>
</reference>
<dbReference type="Proteomes" id="UP000094342">
    <property type="component" value="Unassembled WGS sequence"/>
</dbReference>
<dbReference type="InterPro" id="IPR037401">
    <property type="entry name" value="SnoaL-like"/>
</dbReference>
<evidence type="ECO:0000313" key="2">
    <source>
        <dbReference type="EMBL" id="ODR90040.1"/>
    </source>
</evidence>
<dbReference type="STRING" id="1752398.A8M32_17905"/>
<keyword evidence="3" id="KW-1185">Reference proteome</keyword>
<proteinExistence type="predicted"/>
<name>A0A1E3V927_9HYPH</name>
<protein>
    <recommendedName>
        <fullName evidence="1">SnoaL-like domain-containing protein</fullName>
    </recommendedName>
</protein>
<comment type="caution">
    <text evidence="2">The sequence shown here is derived from an EMBL/GenBank/DDBJ whole genome shotgun (WGS) entry which is preliminary data.</text>
</comment>
<feature type="domain" description="SnoaL-like" evidence="1">
    <location>
        <begin position="10"/>
        <end position="95"/>
    </location>
</feature>
<accession>A0A1E3V927</accession>
<dbReference type="EMBL" id="LYBW01000060">
    <property type="protein sequence ID" value="ODR90040.1"/>
    <property type="molecule type" value="Genomic_DNA"/>
</dbReference>
<dbReference type="OrthoDB" id="8684708at2"/>
<dbReference type="SUPFAM" id="SSF54427">
    <property type="entry name" value="NTF2-like"/>
    <property type="match status" value="1"/>
</dbReference>
<evidence type="ECO:0000313" key="3">
    <source>
        <dbReference type="Proteomes" id="UP000094342"/>
    </source>
</evidence>
<dbReference type="InterPro" id="IPR032710">
    <property type="entry name" value="NTF2-like_dom_sf"/>
</dbReference>
<dbReference type="Gene3D" id="3.10.450.50">
    <property type="match status" value="1"/>
</dbReference>
<dbReference type="RefSeq" id="WP_069459740.1">
    <property type="nucleotide sequence ID" value="NZ_LYBW01000060.1"/>
</dbReference>